<protein>
    <submittedName>
        <fullName evidence="2">Nucleotide-diphospho-sugar transferase domain-containing protein</fullName>
    </submittedName>
</protein>
<proteinExistence type="predicted"/>
<reference evidence="2" key="1">
    <citation type="submission" date="2022-11" db="UniProtKB">
        <authorList>
            <consortium name="WormBaseParasite"/>
        </authorList>
    </citation>
    <scope>IDENTIFICATION</scope>
</reference>
<evidence type="ECO:0000313" key="2">
    <source>
        <dbReference type="WBParaSite" id="JU765_v2.g15473.t1"/>
    </source>
</evidence>
<accession>A0AC34QEL7</accession>
<evidence type="ECO:0000313" key="1">
    <source>
        <dbReference type="Proteomes" id="UP000887576"/>
    </source>
</evidence>
<sequence length="270" mass="31267">MAKQVWKKSDDFVMFTVVNEGYMNLTNNFLCNLHAIGSQKIHEKIFIVALQKKVCENLKAEWPKLQCLVFETDQAHNEDVEWGKKVYVQILAFRAQLLDELAKLHIPFILFESDSIWFKLPFDLIQNATMVDDADIIVPLNGYPGKEIFAVDPLVAFNTSATTLLFEEMRHQMEKNPEIMDQKILNELCSSQFKGIVCRNFEWSDVADGKWFKMSDRERKNYNPFIVNNNYYVGVKNKAARQAINGLWFLSPKGHCNLSKAKKSLAKFKN</sequence>
<dbReference type="WBParaSite" id="JU765_v2.g15473.t1">
    <property type="protein sequence ID" value="JU765_v2.g15473.t1"/>
    <property type="gene ID" value="JU765_v2.g15473"/>
</dbReference>
<organism evidence="1 2">
    <name type="scientific">Panagrolaimus sp. JU765</name>
    <dbReference type="NCBI Taxonomy" id="591449"/>
    <lineage>
        <taxon>Eukaryota</taxon>
        <taxon>Metazoa</taxon>
        <taxon>Ecdysozoa</taxon>
        <taxon>Nematoda</taxon>
        <taxon>Chromadorea</taxon>
        <taxon>Rhabditida</taxon>
        <taxon>Tylenchina</taxon>
        <taxon>Panagrolaimomorpha</taxon>
        <taxon>Panagrolaimoidea</taxon>
        <taxon>Panagrolaimidae</taxon>
        <taxon>Panagrolaimus</taxon>
    </lineage>
</organism>
<dbReference type="Proteomes" id="UP000887576">
    <property type="component" value="Unplaced"/>
</dbReference>
<name>A0AC34QEL7_9BILA</name>